<dbReference type="PANTHER" id="PTHR11085:SF8">
    <property type="entry name" value="NAD-DEPENDENT HISTONE DEACETYLASE HST3"/>
    <property type="match status" value="1"/>
</dbReference>
<dbReference type="OrthoDB" id="2919105at2759"/>
<evidence type="ECO:0000313" key="7">
    <source>
        <dbReference type="EMBL" id="KAG2216351.1"/>
    </source>
</evidence>
<dbReference type="SUPFAM" id="SSF52467">
    <property type="entry name" value="DHS-like NAD/FAD-binding domain"/>
    <property type="match status" value="1"/>
</dbReference>
<evidence type="ECO:0000313" key="8">
    <source>
        <dbReference type="Proteomes" id="UP000646827"/>
    </source>
</evidence>
<dbReference type="InterPro" id="IPR026590">
    <property type="entry name" value="Ssirtuin_cat_dom"/>
</dbReference>
<accession>A0A8H7VAS6</accession>
<dbReference type="InterPro" id="IPR050134">
    <property type="entry name" value="NAD-dep_sirtuin_deacylases"/>
</dbReference>
<dbReference type="PROSITE" id="PS50305">
    <property type="entry name" value="SIRTUIN"/>
    <property type="match status" value="1"/>
</dbReference>
<dbReference type="AlphaFoldDB" id="A0A8H7VAS6"/>
<feature type="active site" description="Proton acceptor" evidence="4">
    <location>
        <position position="142"/>
    </location>
</feature>
<comment type="caution">
    <text evidence="7">The sequence shown here is derived from an EMBL/GenBank/DDBJ whole genome shotgun (WGS) entry which is preliminary data.</text>
</comment>
<keyword evidence="4" id="KW-0479">Metal-binding</keyword>
<dbReference type="PANTHER" id="PTHR11085">
    <property type="entry name" value="NAD-DEPENDENT PROTEIN DEACYLASE SIRTUIN-5, MITOCHONDRIAL-RELATED"/>
    <property type="match status" value="1"/>
</dbReference>
<evidence type="ECO:0000256" key="2">
    <source>
        <dbReference type="ARBA" id="ARBA00022679"/>
    </source>
</evidence>
<dbReference type="Pfam" id="PF02146">
    <property type="entry name" value="SIR2"/>
    <property type="match status" value="1"/>
</dbReference>
<dbReference type="EMBL" id="JAEPRB010000417">
    <property type="protein sequence ID" value="KAG2216351.1"/>
    <property type="molecule type" value="Genomic_DNA"/>
</dbReference>
<gene>
    <name evidence="7" type="ORF">INT45_006301</name>
</gene>
<keyword evidence="4" id="KW-0862">Zinc</keyword>
<dbReference type="GO" id="GO:0017136">
    <property type="term" value="F:histone deacetylase activity, NAD-dependent"/>
    <property type="evidence" value="ECO:0007669"/>
    <property type="project" value="TreeGrafter"/>
</dbReference>
<proteinExistence type="inferred from homology"/>
<evidence type="ECO:0000256" key="3">
    <source>
        <dbReference type="ARBA" id="ARBA00023027"/>
    </source>
</evidence>
<dbReference type="GO" id="GO:0070403">
    <property type="term" value="F:NAD+ binding"/>
    <property type="evidence" value="ECO:0007669"/>
    <property type="project" value="InterPro"/>
</dbReference>
<feature type="domain" description="Deacetylase sirtuin-type" evidence="6">
    <location>
        <begin position="11"/>
        <end position="313"/>
    </location>
</feature>
<dbReference type="InterPro" id="IPR026591">
    <property type="entry name" value="Sirtuin_cat_small_dom_sf"/>
</dbReference>
<dbReference type="GO" id="GO:0005634">
    <property type="term" value="C:nucleus"/>
    <property type="evidence" value="ECO:0007669"/>
    <property type="project" value="TreeGrafter"/>
</dbReference>
<dbReference type="Gene3D" id="3.40.50.1220">
    <property type="entry name" value="TPP-binding domain"/>
    <property type="match status" value="1"/>
</dbReference>
<dbReference type="GO" id="GO:0046872">
    <property type="term" value="F:metal ion binding"/>
    <property type="evidence" value="ECO:0007669"/>
    <property type="project" value="UniProtKB-KW"/>
</dbReference>
<evidence type="ECO:0000256" key="4">
    <source>
        <dbReference type="PROSITE-ProRule" id="PRU00236"/>
    </source>
</evidence>
<evidence type="ECO:0000256" key="5">
    <source>
        <dbReference type="SAM" id="MobiDB-lite"/>
    </source>
</evidence>
<dbReference type="Proteomes" id="UP000646827">
    <property type="component" value="Unassembled WGS sequence"/>
</dbReference>
<keyword evidence="2" id="KW-0808">Transferase</keyword>
<feature type="region of interest" description="Disordered" evidence="5">
    <location>
        <begin position="317"/>
        <end position="400"/>
    </location>
</feature>
<feature type="binding site" evidence="4">
    <location>
        <position position="175"/>
    </location>
    <ligand>
        <name>Zn(2+)</name>
        <dbReference type="ChEBI" id="CHEBI:29105"/>
    </ligand>
</feature>
<keyword evidence="3" id="KW-0520">NAD</keyword>
<organism evidence="7 8">
    <name type="scientific">Circinella minor</name>
    <dbReference type="NCBI Taxonomy" id="1195481"/>
    <lineage>
        <taxon>Eukaryota</taxon>
        <taxon>Fungi</taxon>
        <taxon>Fungi incertae sedis</taxon>
        <taxon>Mucoromycota</taxon>
        <taxon>Mucoromycotina</taxon>
        <taxon>Mucoromycetes</taxon>
        <taxon>Mucorales</taxon>
        <taxon>Lichtheimiaceae</taxon>
        <taxon>Circinella</taxon>
    </lineage>
</organism>
<feature type="binding site" evidence="4">
    <location>
        <position position="153"/>
    </location>
    <ligand>
        <name>Zn(2+)</name>
        <dbReference type="ChEBI" id="CHEBI:29105"/>
    </ligand>
</feature>
<dbReference type="InterPro" id="IPR029035">
    <property type="entry name" value="DHS-like_NAD/FAD-binding_dom"/>
</dbReference>
<comment type="similarity">
    <text evidence="1">Belongs to the sirtuin family. Class I subfamily.</text>
</comment>
<feature type="compositionally biased region" description="Low complexity" evidence="5">
    <location>
        <begin position="376"/>
        <end position="400"/>
    </location>
</feature>
<keyword evidence="8" id="KW-1185">Reference proteome</keyword>
<sequence length="400" mass="44387">MVVKIAISDPAEIIDQRIVEVAAYVNKSRRALVVTGAGISCSGGIPDFRSSDGLYNLVKARHPGTVLKGAELFDATLFKDVNRTKCFYTFMAELKTLVSTAKPTATHRFLRDLQESGRLLRLYTQNIDDLEAELDLPVVQLHGTMATVKCTLCPSSYPFTSEYVDAFRQGDPPICPKCEAIGEERSLLGKRQLAVGTLRPDIVLYNEDHPNGDKIGLQQCSDIKRRPDLLIVLGTSLKIPALKKFVKLAARTVHENKNGIAILVNKTAPTKEWENVFDYQIMGDTDEWVHMTESKLADKPLLTAEWTRMLRRKAEFQRQQQKSTEEDDDEKENQTTVRLKKAKTSSSTTTSTTKRKAASGQTTLDGYKVTKLKRALSTSKGSSSSPSSPSLSSTTKKVVK</sequence>
<dbReference type="InterPro" id="IPR003000">
    <property type="entry name" value="Sirtuin"/>
</dbReference>
<feature type="binding site" evidence="4">
    <location>
        <position position="150"/>
    </location>
    <ligand>
        <name>Zn(2+)</name>
        <dbReference type="ChEBI" id="CHEBI:29105"/>
    </ligand>
</feature>
<evidence type="ECO:0000259" key="6">
    <source>
        <dbReference type="PROSITE" id="PS50305"/>
    </source>
</evidence>
<dbReference type="Gene3D" id="3.30.1600.10">
    <property type="entry name" value="SIR2/SIRT2 'Small Domain"/>
    <property type="match status" value="1"/>
</dbReference>
<feature type="binding site" evidence="4">
    <location>
        <position position="178"/>
    </location>
    <ligand>
        <name>Zn(2+)</name>
        <dbReference type="ChEBI" id="CHEBI:29105"/>
    </ligand>
</feature>
<evidence type="ECO:0000256" key="1">
    <source>
        <dbReference type="ARBA" id="ARBA00006924"/>
    </source>
</evidence>
<name>A0A8H7VAS6_9FUNG</name>
<reference evidence="7 8" key="1">
    <citation type="submission" date="2020-12" db="EMBL/GenBank/DDBJ databases">
        <title>Metabolic potential, ecology and presence of endohyphal bacteria is reflected in genomic diversity of Mucoromycotina.</title>
        <authorList>
            <person name="Muszewska A."/>
            <person name="Okrasinska A."/>
            <person name="Steczkiewicz K."/>
            <person name="Drgas O."/>
            <person name="Orlowska M."/>
            <person name="Perlinska-Lenart U."/>
            <person name="Aleksandrzak-Piekarczyk T."/>
            <person name="Szatraj K."/>
            <person name="Zielenkiewicz U."/>
            <person name="Pilsyk S."/>
            <person name="Malc E."/>
            <person name="Mieczkowski P."/>
            <person name="Kruszewska J.S."/>
            <person name="Biernat P."/>
            <person name="Pawlowska J."/>
        </authorList>
    </citation>
    <scope>NUCLEOTIDE SEQUENCE [LARGE SCALE GENOMIC DNA]</scope>
    <source>
        <strain evidence="7 8">CBS 142.35</strain>
    </source>
</reference>
<protein>
    <recommendedName>
        <fullName evidence="6">Deacetylase sirtuin-type domain-containing protein</fullName>
    </recommendedName>
</protein>